<dbReference type="PANTHER" id="PTHR43289">
    <property type="entry name" value="MITOGEN-ACTIVATED PROTEIN KINASE KINASE KINASE 20-RELATED"/>
    <property type="match status" value="1"/>
</dbReference>
<evidence type="ECO:0000313" key="9">
    <source>
        <dbReference type="EMBL" id="QWC17698.1"/>
    </source>
</evidence>
<gene>
    <name evidence="9" type="ORF">KKR89_02555</name>
</gene>
<keyword evidence="3" id="KW-0808">Transferase</keyword>
<dbReference type="InterPro" id="IPR011009">
    <property type="entry name" value="Kinase-like_dom_sf"/>
</dbReference>
<dbReference type="PANTHER" id="PTHR43289:SF6">
    <property type="entry name" value="SERINE_THREONINE-PROTEIN KINASE NEKL-3"/>
    <property type="match status" value="1"/>
</dbReference>
<keyword evidence="10" id="KW-1185">Reference proteome</keyword>
<dbReference type="InterPro" id="IPR008271">
    <property type="entry name" value="Ser/Thr_kinase_AS"/>
</dbReference>
<evidence type="ECO:0000313" key="10">
    <source>
        <dbReference type="Proteomes" id="UP000679335"/>
    </source>
</evidence>
<dbReference type="Gene3D" id="3.30.200.20">
    <property type="entry name" value="Phosphorylase Kinase, domain 1"/>
    <property type="match status" value="1"/>
</dbReference>
<evidence type="ECO:0000256" key="5">
    <source>
        <dbReference type="ARBA" id="ARBA00022777"/>
    </source>
</evidence>
<dbReference type="InterPro" id="IPR017441">
    <property type="entry name" value="Protein_kinase_ATP_BS"/>
</dbReference>
<dbReference type="GO" id="GO:0016301">
    <property type="term" value="F:kinase activity"/>
    <property type="evidence" value="ECO:0007669"/>
    <property type="project" value="UniProtKB-KW"/>
</dbReference>
<dbReference type="CDD" id="cd14014">
    <property type="entry name" value="STKc_PknB_like"/>
    <property type="match status" value="1"/>
</dbReference>
<feature type="binding site" evidence="7">
    <location>
        <position position="40"/>
    </location>
    <ligand>
        <name>ATP</name>
        <dbReference type="ChEBI" id="CHEBI:30616"/>
    </ligand>
</feature>
<dbReference type="RefSeq" id="WP_208197132.1">
    <property type="nucleotide sequence ID" value="NZ_JAGFBO010000003.1"/>
</dbReference>
<evidence type="ECO:0000256" key="7">
    <source>
        <dbReference type="PROSITE-ProRule" id="PRU10141"/>
    </source>
</evidence>
<evidence type="ECO:0000259" key="8">
    <source>
        <dbReference type="PROSITE" id="PS50011"/>
    </source>
</evidence>
<dbReference type="PROSITE" id="PS00108">
    <property type="entry name" value="PROTEIN_KINASE_ST"/>
    <property type="match status" value="1"/>
</dbReference>
<sequence length="294" mass="31340">MNSPRVLGGRYELREVLGRGGMAVVHLGRDLRLGRQVAVKVLHADLARDPLVRSRFRREAQTVAVLDDPRIVSVHDVGEHVDDGGAVIPFIVMEHVAGQSLRARLRDGALALDEAVAHQVGVLSALEISHRAGVIHRDIKPANVMVTPEGRIKVVDFGIARVGGDPGSTADRTGVLLGTAAYLSPEQVRGGTADARSDLYSAGCLLYELLTGRPPFVGDDALAVAYQHVHENPVPVSAHRREVAPALDAVLRRALAKDPGTRFPSARSFREALLSAARSMTPADDARTTAAVAA</sequence>
<dbReference type="Gene3D" id="1.10.510.10">
    <property type="entry name" value="Transferase(Phosphotransferase) domain 1"/>
    <property type="match status" value="1"/>
</dbReference>
<evidence type="ECO:0000256" key="2">
    <source>
        <dbReference type="ARBA" id="ARBA00022527"/>
    </source>
</evidence>
<accession>A0ABX8GPE4</accession>
<dbReference type="SMART" id="SM00220">
    <property type="entry name" value="S_TKc"/>
    <property type="match status" value="1"/>
</dbReference>
<dbReference type="SUPFAM" id="SSF56112">
    <property type="entry name" value="Protein kinase-like (PK-like)"/>
    <property type="match status" value="1"/>
</dbReference>
<dbReference type="PROSITE" id="PS50011">
    <property type="entry name" value="PROTEIN_KINASE_DOM"/>
    <property type="match status" value="1"/>
</dbReference>
<keyword evidence="2" id="KW-0723">Serine/threonine-protein kinase</keyword>
<dbReference type="EMBL" id="CP076023">
    <property type="protein sequence ID" value="QWC17698.1"/>
    <property type="molecule type" value="Genomic_DNA"/>
</dbReference>
<feature type="domain" description="Protein kinase" evidence="8">
    <location>
        <begin position="11"/>
        <end position="274"/>
    </location>
</feature>
<evidence type="ECO:0000256" key="1">
    <source>
        <dbReference type="ARBA" id="ARBA00012513"/>
    </source>
</evidence>
<evidence type="ECO:0000256" key="4">
    <source>
        <dbReference type="ARBA" id="ARBA00022741"/>
    </source>
</evidence>
<proteinExistence type="predicted"/>
<evidence type="ECO:0000256" key="6">
    <source>
        <dbReference type="ARBA" id="ARBA00022840"/>
    </source>
</evidence>
<dbReference type="PROSITE" id="PS00107">
    <property type="entry name" value="PROTEIN_KINASE_ATP"/>
    <property type="match status" value="1"/>
</dbReference>
<keyword evidence="4 7" id="KW-0547">Nucleotide-binding</keyword>
<dbReference type="Proteomes" id="UP000679335">
    <property type="component" value="Chromosome"/>
</dbReference>
<dbReference type="InterPro" id="IPR000719">
    <property type="entry name" value="Prot_kinase_dom"/>
</dbReference>
<dbReference type="Pfam" id="PF00069">
    <property type="entry name" value="Pkinase"/>
    <property type="match status" value="1"/>
</dbReference>
<name>A0ABX8GPE4_9CELL</name>
<protein>
    <recommendedName>
        <fullName evidence="1">non-specific serine/threonine protein kinase</fullName>
        <ecNumber evidence="1">2.7.11.1</ecNumber>
    </recommendedName>
</protein>
<keyword evidence="6 7" id="KW-0067">ATP-binding</keyword>
<reference evidence="9 10" key="1">
    <citation type="submission" date="2021-05" db="EMBL/GenBank/DDBJ databases">
        <title>Novel species in genus Cellulomonas.</title>
        <authorList>
            <person name="Zhang G."/>
        </authorList>
    </citation>
    <scope>NUCLEOTIDE SEQUENCE [LARGE SCALE GENOMIC DNA]</scope>
    <source>
        <strain evidence="10">zg-ZUI157</strain>
    </source>
</reference>
<organism evidence="9 10">
    <name type="scientific">Cellulomonas dongxiuzhuiae</name>
    <dbReference type="NCBI Taxonomy" id="2819979"/>
    <lineage>
        <taxon>Bacteria</taxon>
        <taxon>Bacillati</taxon>
        <taxon>Actinomycetota</taxon>
        <taxon>Actinomycetes</taxon>
        <taxon>Micrococcales</taxon>
        <taxon>Cellulomonadaceae</taxon>
        <taxon>Cellulomonas</taxon>
    </lineage>
</organism>
<keyword evidence="5 9" id="KW-0418">Kinase</keyword>
<evidence type="ECO:0000256" key="3">
    <source>
        <dbReference type="ARBA" id="ARBA00022679"/>
    </source>
</evidence>
<dbReference type="EC" id="2.7.11.1" evidence="1"/>